<dbReference type="PANTHER" id="PTHR23316">
    <property type="entry name" value="IMPORTIN ALPHA"/>
    <property type="match status" value="1"/>
</dbReference>
<dbReference type="AlphaFoldDB" id="A0AAJ6QU92"/>
<dbReference type="GO" id="GO:0015031">
    <property type="term" value="P:protein transport"/>
    <property type="evidence" value="ECO:0007669"/>
    <property type="project" value="UniProtKB-KW"/>
</dbReference>
<protein>
    <submittedName>
        <fullName evidence="5">Importin subunit alpha-3</fullName>
    </submittedName>
</protein>
<dbReference type="Proteomes" id="UP000694867">
    <property type="component" value="Unplaced"/>
</dbReference>
<keyword evidence="3" id="KW-0653">Protein transport</keyword>
<dbReference type="Gene3D" id="1.25.10.10">
    <property type="entry name" value="Leucine-rich Repeat Variant"/>
    <property type="match status" value="1"/>
</dbReference>
<dbReference type="KEGG" id="goe:100903611"/>
<evidence type="ECO:0000256" key="3">
    <source>
        <dbReference type="ARBA" id="ARBA00022927"/>
    </source>
</evidence>
<dbReference type="SMART" id="SM00185">
    <property type="entry name" value="ARM"/>
    <property type="match status" value="5"/>
</dbReference>
<gene>
    <name evidence="5" type="primary">LOC100903611</name>
</gene>
<sequence>MDLPRMKRPISRINDNKVHTCGLPCEHLDDSRKEEKKPKDRVTKRYTVERRLGARNDVNIAGEKVIELLESLRSGVESGDFEAISEALHRMRGALYSTEDVDTVVSGNIYTLMDACLELEEFDIQHSVLWILSNIACGDSNHVAEVAARLEKISPVIKKANVAEETLVQGLRLLANVAGDSPEYRDLVVRHFSFEALRKSFEGNSSAQVLEDAVRLLSNIARQGPRVGARMGRKILESFYHILGFLHCECRVVSEICKALLNVLHYLEEPSTLNLLASLKIMLVMARHPYTVQCTQSCLGDLVLLIADLLSTSDELCEEFIDQGILNPLSIVLHGEICELYQLACFAIANVFAGNPALIQRIINKDLLKVVFHVLEHGDLEVRREAAIALCCFVENADHRQLLYAIKKGMLPPVVRMLDHFDASIVTDILASLLRLLCRAKDRKMEDELIRGMDEAGIVERLQTLVDHDHHPISQQAEGFIHLYLVPRGMLEVWVDASQFDPPSEEDAN</sequence>
<evidence type="ECO:0000256" key="2">
    <source>
        <dbReference type="ARBA" id="ARBA00022448"/>
    </source>
</evidence>
<evidence type="ECO:0000256" key="1">
    <source>
        <dbReference type="ARBA" id="ARBA00010394"/>
    </source>
</evidence>
<organism evidence="4 5">
    <name type="scientific">Galendromus occidentalis</name>
    <name type="common">western predatory mite</name>
    <dbReference type="NCBI Taxonomy" id="34638"/>
    <lineage>
        <taxon>Eukaryota</taxon>
        <taxon>Metazoa</taxon>
        <taxon>Ecdysozoa</taxon>
        <taxon>Arthropoda</taxon>
        <taxon>Chelicerata</taxon>
        <taxon>Arachnida</taxon>
        <taxon>Acari</taxon>
        <taxon>Parasitiformes</taxon>
        <taxon>Mesostigmata</taxon>
        <taxon>Gamasina</taxon>
        <taxon>Phytoseioidea</taxon>
        <taxon>Phytoseiidae</taxon>
        <taxon>Typhlodrominae</taxon>
        <taxon>Galendromus</taxon>
    </lineage>
</organism>
<evidence type="ECO:0000313" key="5">
    <source>
        <dbReference type="RefSeq" id="XP_003744212.1"/>
    </source>
</evidence>
<keyword evidence="2" id="KW-0813">Transport</keyword>
<proteinExistence type="inferred from homology"/>
<dbReference type="InterPro" id="IPR000225">
    <property type="entry name" value="Armadillo"/>
</dbReference>
<name>A0AAJ6QU92_9ACAR</name>
<evidence type="ECO:0000313" key="4">
    <source>
        <dbReference type="Proteomes" id="UP000694867"/>
    </source>
</evidence>
<reference evidence="5" key="1">
    <citation type="submission" date="2025-08" db="UniProtKB">
        <authorList>
            <consortium name="RefSeq"/>
        </authorList>
    </citation>
    <scope>IDENTIFICATION</scope>
</reference>
<dbReference type="InterPro" id="IPR016024">
    <property type="entry name" value="ARM-type_fold"/>
</dbReference>
<dbReference type="InterPro" id="IPR011989">
    <property type="entry name" value="ARM-like"/>
</dbReference>
<keyword evidence="4" id="KW-1185">Reference proteome</keyword>
<comment type="similarity">
    <text evidence="1">Belongs to the importin alpha family.</text>
</comment>
<dbReference type="GeneID" id="100903611"/>
<accession>A0AAJ6QU92</accession>
<dbReference type="SUPFAM" id="SSF48371">
    <property type="entry name" value="ARM repeat"/>
    <property type="match status" value="1"/>
</dbReference>
<dbReference type="RefSeq" id="XP_003744212.1">
    <property type="nucleotide sequence ID" value="XM_003744164.2"/>
</dbReference>